<dbReference type="PANTHER" id="PTHR13847">
    <property type="entry name" value="SARCOSINE DEHYDROGENASE-RELATED"/>
    <property type="match status" value="1"/>
</dbReference>
<proteinExistence type="inferred from homology"/>
<dbReference type="Gene3D" id="3.50.50.60">
    <property type="entry name" value="FAD/NAD(P)-binding domain"/>
    <property type="match status" value="2"/>
</dbReference>
<dbReference type="GO" id="GO:0005886">
    <property type="term" value="C:plasma membrane"/>
    <property type="evidence" value="ECO:0007669"/>
    <property type="project" value="TreeGrafter"/>
</dbReference>
<dbReference type="RefSeq" id="WP_183414641.1">
    <property type="nucleotide sequence ID" value="NZ_JACHXA010000001.1"/>
</dbReference>
<evidence type="ECO:0000313" key="4">
    <source>
        <dbReference type="EMBL" id="MBB3063825.1"/>
    </source>
</evidence>
<dbReference type="Proteomes" id="UP000581135">
    <property type="component" value="Unassembled WGS sequence"/>
</dbReference>
<evidence type="ECO:0000259" key="3">
    <source>
        <dbReference type="Pfam" id="PF01266"/>
    </source>
</evidence>
<comment type="similarity">
    <text evidence="1">Belongs to the DadA oxidoreductase family.</text>
</comment>
<dbReference type="Gene3D" id="3.30.9.10">
    <property type="entry name" value="D-Amino Acid Oxidase, subunit A, domain 2"/>
    <property type="match status" value="2"/>
</dbReference>
<reference evidence="4 5" key="1">
    <citation type="submission" date="2020-08" db="EMBL/GenBank/DDBJ databases">
        <title>Genomic Encyclopedia of Type Strains, Phase III (KMG-III): the genomes of soil and plant-associated and newly described type strains.</title>
        <authorList>
            <person name="Whitman W."/>
        </authorList>
    </citation>
    <scope>NUCLEOTIDE SEQUENCE [LARGE SCALE GENOMIC DNA]</scope>
    <source>
        <strain evidence="4 5">CECT 8803</strain>
    </source>
</reference>
<keyword evidence="5" id="KW-1185">Reference proteome</keyword>
<dbReference type="SUPFAM" id="SSF51905">
    <property type="entry name" value="FAD/NAD(P)-binding domain"/>
    <property type="match status" value="1"/>
</dbReference>
<gene>
    <name evidence="4" type="ORF">FHR98_000090</name>
</gene>
<dbReference type="AlphaFoldDB" id="A0A839SS33"/>
<dbReference type="GO" id="GO:0008718">
    <property type="term" value="F:D-amino-acid dehydrogenase activity"/>
    <property type="evidence" value="ECO:0007669"/>
    <property type="project" value="TreeGrafter"/>
</dbReference>
<feature type="domain" description="FAD dependent oxidoreductase" evidence="3">
    <location>
        <begin position="21"/>
        <end position="415"/>
    </location>
</feature>
<dbReference type="GO" id="GO:0005737">
    <property type="term" value="C:cytoplasm"/>
    <property type="evidence" value="ECO:0007669"/>
    <property type="project" value="TreeGrafter"/>
</dbReference>
<protein>
    <submittedName>
        <fullName evidence="4">Glycine/D-amino acid oxidase-like deaminating enzyme</fullName>
    </submittedName>
</protein>
<organism evidence="4 5">
    <name type="scientific">Limibacillus halophilus</name>
    <dbReference type="NCBI Taxonomy" id="1579333"/>
    <lineage>
        <taxon>Bacteria</taxon>
        <taxon>Pseudomonadati</taxon>
        <taxon>Pseudomonadota</taxon>
        <taxon>Alphaproteobacteria</taxon>
        <taxon>Rhodospirillales</taxon>
        <taxon>Rhodovibrionaceae</taxon>
        <taxon>Limibacillus</taxon>
    </lineage>
</organism>
<dbReference type="Pfam" id="PF01266">
    <property type="entry name" value="DAO"/>
    <property type="match status" value="1"/>
</dbReference>
<evidence type="ECO:0000313" key="5">
    <source>
        <dbReference type="Proteomes" id="UP000581135"/>
    </source>
</evidence>
<evidence type="ECO:0000256" key="1">
    <source>
        <dbReference type="ARBA" id="ARBA00009410"/>
    </source>
</evidence>
<evidence type="ECO:0000256" key="2">
    <source>
        <dbReference type="ARBA" id="ARBA00023002"/>
    </source>
</evidence>
<accession>A0A839SS33</accession>
<dbReference type="InterPro" id="IPR006076">
    <property type="entry name" value="FAD-dep_OxRdtase"/>
</dbReference>
<sequence>MTVISDASPVTFSGVLPEAVDVVIIGGGILGVSTAWFLAGQGVSVLLCEKGRIAGEQSSRNWGWVRQQGRDPAELSIMQESLRIWDRLSADTGADYGFAKQGVLYLAESEERLGEFENWLTLVEDHKLDSRMLSAAEVTALLPDCRGAFKGGLFTPSDGRAEPEVAVPNLARAAQAQGAVILECCAARTLDAVNGAVTAVITEKGPVRCGAVLLAGGAWSSLFLRNQGISLPQLSVKATVARTAPGPSVFEGNASTSEFAFRRRQDGGYTIALSGYHEHYLSAETFRHFFSFLPSYKASWRETKLRVLGSGIERGLTTTERWNAGQTSPFERTRVMNPLPDRQVLRRLRQHLAARLPRLADQPFVESWSGMIDSTPDLLPIMDSVAPIQGLFLATGFSGHGFGIGPGAGRVMADLIRGRDCGHDLKPFRLARFEDGSPVRLGPAL</sequence>
<name>A0A839SS33_9PROT</name>
<dbReference type="InterPro" id="IPR036188">
    <property type="entry name" value="FAD/NAD-bd_sf"/>
</dbReference>
<dbReference type="EMBL" id="JACHXA010000001">
    <property type="protein sequence ID" value="MBB3063825.1"/>
    <property type="molecule type" value="Genomic_DNA"/>
</dbReference>
<keyword evidence="2" id="KW-0560">Oxidoreductase</keyword>
<dbReference type="GO" id="GO:0055130">
    <property type="term" value="P:D-alanine catabolic process"/>
    <property type="evidence" value="ECO:0007669"/>
    <property type="project" value="TreeGrafter"/>
</dbReference>
<comment type="caution">
    <text evidence="4">The sequence shown here is derived from an EMBL/GenBank/DDBJ whole genome shotgun (WGS) entry which is preliminary data.</text>
</comment>
<dbReference type="PANTHER" id="PTHR13847:SF280">
    <property type="entry name" value="D-AMINO ACID DEHYDROGENASE"/>
    <property type="match status" value="1"/>
</dbReference>